<dbReference type="AlphaFoldDB" id="A0A1Y1XD92"/>
<name>A0A1Y1XD92_9FUNG</name>
<accession>A0A1Y1XD92</accession>
<evidence type="ECO:0000313" key="3">
    <source>
        <dbReference type="Proteomes" id="UP000193498"/>
    </source>
</evidence>
<evidence type="ECO:0000313" key="2">
    <source>
        <dbReference type="EMBL" id="ORX83406.1"/>
    </source>
</evidence>
<proteinExistence type="predicted"/>
<protein>
    <submittedName>
        <fullName evidence="2">Uncharacterized protein</fullName>
    </submittedName>
</protein>
<dbReference type="Proteomes" id="UP000193498">
    <property type="component" value="Unassembled WGS sequence"/>
</dbReference>
<organism evidence="2 3">
    <name type="scientific">Basidiobolus meristosporus CBS 931.73</name>
    <dbReference type="NCBI Taxonomy" id="1314790"/>
    <lineage>
        <taxon>Eukaryota</taxon>
        <taxon>Fungi</taxon>
        <taxon>Fungi incertae sedis</taxon>
        <taxon>Zoopagomycota</taxon>
        <taxon>Entomophthoromycotina</taxon>
        <taxon>Basidiobolomycetes</taxon>
        <taxon>Basidiobolales</taxon>
        <taxon>Basidiobolaceae</taxon>
        <taxon>Basidiobolus</taxon>
    </lineage>
</organism>
<sequence>MTALTLPSLIQLLIYSSLTMQLTFSLLSSYILIQSALAAPMHNLATGVSAVAKTTYQTSACRYQSGSCSMRYKSHRSPKYMESEQMPMMMTMTMPERHRYQMMEQPEDTSMEEDPTPMEMQSYKDTPMTMDMDMNMDMNMAMFGMQPKRALMDEMRGYSAQESGALSKSNQFDQAQHLDQTLYQPAQPVQSQVIIPQYFPRRCSRPYKKYSGYDCRHYKIRYYGGHY</sequence>
<evidence type="ECO:0000256" key="1">
    <source>
        <dbReference type="SAM" id="Phobius"/>
    </source>
</evidence>
<keyword evidence="1" id="KW-0472">Membrane</keyword>
<keyword evidence="3" id="KW-1185">Reference proteome</keyword>
<dbReference type="InParanoid" id="A0A1Y1XD92"/>
<gene>
    <name evidence="2" type="ORF">K493DRAFT_361089</name>
</gene>
<reference evidence="2 3" key="1">
    <citation type="submission" date="2016-07" db="EMBL/GenBank/DDBJ databases">
        <title>Pervasive Adenine N6-methylation of Active Genes in Fungi.</title>
        <authorList>
            <consortium name="DOE Joint Genome Institute"/>
            <person name="Mondo S.J."/>
            <person name="Dannebaum R.O."/>
            <person name="Kuo R.C."/>
            <person name="Labutti K."/>
            <person name="Haridas S."/>
            <person name="Kuo A."/>
            <person name="Salamov A."/>
            <person name="Ahrendt S.R."/>
            <person name="Lipzen A."/>
            <person name="Sullivan W."/>
            <person name="Andreopoulos W.B."/>
            <person name="Clum A."/>
            <person name="Lindquist E."/>
            <person name="Daum C."/>
            <person name="Ramamoorthy G.K."/>
            <person name="Gryganskyi A."/>
            <person name="Culley D."/>
            <person name="Magnuson J.K."/>
            <person name="James T.Y."/>
            <person name="O'Malley M.A."/>
            <person name="Stajich J.E."/>
            <person name="Spatafora J.W."/>
            <person name="Visel A."/>
            <person name="Grigoriev I.V."/>
        </authorList>
    </citation>
    <scope>NUCLEOTIDE SEQUENCE [LARGE SCALE GENOMIC DNA]</scope>
    <source>
        <strain evidence="2 3">CBS 931.73</strain>
    </source>
</reference>
<keyword evidence="1" id="KW-1133">Transmembrane helix</keyword>
<feature type="transmembrane region" description="Helical" evidence="1">
    <location>
        <begin position="12"/>
        <end position="33"/>
    </location>
</feature>
<keyword evidence="1" id="KW-0812">Transmembrane</keyword>
<dbReference type="EMBL" id="MCFE01000642">
    <property type="protein sequence ID" value="ORX83406.1"/>
    <property type="molecule type" value="Genomic_DNA"/>
</dbReference>
<comment type="caution">
    <text evidence="2">The sequence shown here is derived from an EMBL/GenBank/DDBJ whole genome shotgun (WGS) entry which is preliminary data.</text>
</comment>